<gene>
    <name evidence="1" type="ORF">CR513_59486</name>
</gene>
<accession>A0A371E873</accession>
<evidence type="ECO:0000313" key="2">
    <source>
        <dbReference type="Proteomes" id="UP000257109"/>
    </source>
</evidence>
<keyword evidence="2" id="KW-1185">Reference proteome</keyword>
<feature type="non-terminal residue" evidence="1">
    <location>
        <position position="1"/>
    </location>
</feature>
<reference evidence="1" key="1">
    <citation type="submission" date="2018-05" db="EMBL/GenBank/DDBJ databases">
        <title>Draft genome of Mucuna pruriens seed.</title>
        <authorList>
            <person name="Nnadi N.E."/>
            <person name="Vos R."/>
            <person name="Hasami M.H."/>
            <person name="Devisetty U.K."/>
            <person name="Aguiy J.C."/>
        </authorList>
    </citation>
    <scope>NUCLEOTIDE SEQUENCE [LARGE SCALE GENOMIC DNA]</scope>
    <source>
        <strain evidence="1">JCA_2017</strain>
    </source>
</reference>
<proteinExistence type="predicted"/>
<sequence>MKGENLKGYLTRFNNVTIRGLCTGQLNNSLALRRPSSMEEIRAQTKKHIEVEEDLTNHLEAEN</sequence>
<name>A0A371E873_MUCPR</name>
<dbReference type="AlphaFoldDB" id="A0A371E873"/>
<evidence type="ECO:0000313" key="1">
    <source>
        <dbReference type="EMBL" id="RDX62203.1"/>
    </source>
</evidence>
<comment type="caution">
    <text evidence="1">The sequence shown here is derived from an EMBL/GenBank/DDBJ whole genome shotgun (WGS) entry which is preliminary data.</text>
</comment>
<dbReference type="EMBL" id="QJKJ01015631">
    <property type="protein sequence ID" value="RDX62203.1"/>
    <property type="molecule type" value="Genomic_DNA"/>
</dbReference>
<organism evidence="1 2">
    <name type="scientific">Mucuna pruriens</name>
    <name type="common">Velvet bean</name>
    <name type="synonym">Dolichos pruriens</name>
    <dbReference type="NCBI Taxonomy" id="157652"/>
    <lineage>
        <taxon>Eukaryota</taxon>
        <taxon>Viridiplantae</taxon>
        <taxon>Streptophyta</taxon>
        <taxon>Embryophyta</taxon>
        <taxon>Tracheophyta</taxon>
        <taxon>Spermatophyta</taxon>
        <taxon>Magnoliopsida</taxon>
        <taxon>eudicotyledons</taxon>
        <taxon>Gunneridae</taxon>
        <taxon>Pentapetalae</taxon>
        <taxon>rosids</taxon>
        <taxon>fabids</taxon>
        <taxon>Fabales</taxon>
        <taxon>Fabaceae</taxon>
        <taxon>Papilionoideae</taxon>
        <taxon>50 kb inversion clade</taxon>
        <taxon>NPAAA clade</taxon>
        <taxon>indigoferoid/millettioid clade</taxon>
        <taxon>Phaseoleae</taxon>
        <taxon>Mucuna</taxon>
    </lineage>
</organism>
<evidence type="ECO:0008006" key="3">
    <source>
        <dbReference type="Google" id="ProtNLM"/>
    </source>
</evidence>
<protein>
    <recommendedName>
        <fullName evidence="3">Retrotransposon gag domain-containing protein</fullName>
    </recommendedName>
</protein>
<dbReference type="Proteomes" id="UP000257109">
    <property type="component" value="Unassembled WGS sequence"/>
</dbReference>